<proteinExistence type="predicted"/>
<dbReference type="EMBL" id="AE008923">
    <property type="protein sequence ID" value="AAM36361.1"/>
    <property type="molecule type" value="Genomic_DNA"/>
</dbReference>
<dbReference type="AlphaFoldDB" id="A0AAI7ZEJ9"/>
<accession>A0AAI7ZEJ9</accession>
<evidence type="ECO:0000313" key="2">
    <source>
        <dbReference type="Proteomes" id="UP000000576"/>
    </source>
</evidence>
<evidence type="ECO:0000313" key="1">
    <source>
        <dbReference type="EMBL" id="AAM36361.1"/>
    </source>
</evidence>
<protein>
    <submittedName>
        <fullName evidence="1">Uncharacterized protein</fullName>
    </submittedName>
</protein>
<reference evidence="1 2" key="1">
    <citation type="journal article" date="2002" name="Nature">
        <title>Comparison of the genomes of two Xanthomonas pathogens with differing host specificities.</title>
        <authorList>
            <person name="da Silva A.C."/>
            <person name="Ferro J.A."/>
            <person name="Reinach F.C."/>
            <person name="Farah C.S."/>
            <person name="Furlan L.R."/>
            <person name="Quaggio R.B."/>
            <person name="Monteiro-Vitorello C.B."/>
            <person name="Van Sluys M.A."/>
            <person name="Almeida N.F."/>
            <person name="Alves L.M."/>
            <person name="do Amaral A.M."/>
            <person name="Bertolini M.C."/>
            <person name="Camargo L.E."/>
            <person name="Camarotte G."/>
            <person name="Cannavan F."/>
            <person name="Cardozo J."/>
            <person name="Chambergo F."/>
            <person name="Ciapina L.P."/>
            <person name="Cicarelli R.M."/>
            <person name="Coutinho L.L."/>
            <person name="Cursino-Santos J.R."/>
            <person name="El-Dorry H."/>
            <person name="Faria J.B."/>
            <person name="Ferreira A.J."/>
            <person name="Ferreira R.C."/>
            <person name="Ferro M.I."/>
            <person name="Formighieri E.F."/>
            <person name="Franco M.C."/>
            <person name="Greggio C.C."/>
            <person name="Gruber A."/>
            <person name="Katsuyama A.M."/>
            <person name="Kishi L.T."/>
            <person name="Leite R.P."/>
            <person name="Lemos E.G."/>
            <person name="Lemos M.V."/>
            <person name="Locali E.C."/>
            <person name="Machado M.A."/>
            <person name="Madeira A.M."/>
            <person name="Martinez-Rossi N.M."/>
            <person name="Martins E.C."/>
            <person name="Meidanis J."/>
            <person name="Menck C.F."/>
            <person name="Miyaki C.Y."/>
            <person name="Moon D.H."/>
            <person name="Moreira L.M."/>
            <person name="Novo M.T."/>
            <person name="Okura V.K."/>
            <person name="Oliveira M.C."/>
            <person name="Oliveira V.R."/>
            <person name="Pereira H.A."/>
            <person name="Rossi A."/>
            <person name="Sena J.A."/>
            <person name="Silva C."/>
            <person name="de Souza R.F."/>
            <person name="Spinola L.A."/>
            <person name="Takita M.A."/>
            <person name="Tamura R.E."/>
            <person name="Teixeira E.C."/>
            <person name="Tezza R.I."/>
            <person name="Trindade dos Santos M."/>
            <person name="Truffi D."/>
            <person name="Tsai S.M."/>
            <person name="White F.F."/>
            <person name="Setubal J.C."/>
            <person name="Kitajima J.P."/>
        </authorList>
    </citation>
    <scope>NUCLEOTIDE SEQUENCE [LARGE SCALE GENOMIC DNA]</scope>
    <source>
        <strain evidence="1 2">306</strain>
    </source>
</reference>
<name>A0AAI7ZEJ9_XANAC</name>
<gene>
    <name evidence="1" type="ordered locus">XAC1491</name>
</gene>
<sequence>MRQRCRFTSISCPVKRREAIGASSEGNKIGIIGRKAHARPRGARAPACGKYQGCVNNGCHTRFISPVLHHSNHRTPKPSSLAAVFVRTWFQSQSTDVRHLTRPPLTIERCTGPGNATCWRRRSRSGAARMVGWPYLNSAWKSIKERLRGLCFFERFASMSLRCAASCRARGWPRATRRRDDSNRWQMALARSIFRPPRRRQPISAPMRRSWRTRRAGIR</sequence>
<dbReference type="KEGG" id="xac:XAC1491"/>
<organism evidence="1 2">
    <name type="scientific">Xanthomonas axonopodis pv. citri (strain 306)</name>
    <dbReference type="NCBI Taxonomy" id="190486"/>
    <lineage>
        <taxon>Bacteria</taxon>
        <taxon>Pseudomonadati</taxon>
        <taxon>Pseudomonadota</taxon>
        <taxon>Gammaproteobacteria</taxon>
        <taxon>Lysobacterales</taxon>
        <taxon>Lysobacteraceae</taxon>
        <taxon>Xanthomonas</taxon>
    </lineage>
</organism>
<dbReference type="Proteomes" id="UP000000576">
    <property type="component" value="Chromosome"/>
</dbReference>